<dbReference type="GO" id="GO:0016929">
    <property type="term" value="F:deSUMOylase activity"/>
    <property type="evidence" value="ECO:0007669"/>
    <property type="project" value="TreeGrafter"/>
</dbReference>
<evidence type="ECO:0000256" key="5">
    <source>
        <dbReference type="SAM" id="MobiDB-lite"/>
    </source>
</evidence>
<evidence type="ECO:0000313" key="8">
    <source>
        <dbReference type="Proteomes" id="UP001187192"/>
    </source>
</evidence>
<feature type="compositionally biased region" description="Basic and acidic residues" evidence="5">
    <location>
        <begin position="113"/>
        <end position="134"/>
    </location>
</feature>
<evidence type="ECO:0000256" key="4">
    <source>
        <dbReference type="ARBA" id="ARBA00022807"/>
    </source>
</evidence>
<dbReference type="SUPFAM" id="SSF54001">
    <property type="entry name" value="Cysteine proteinases"/>
    <property type="match status" value="1"/>
</dbReference>
<keyword evidence="8" id="KW-1185">Reference proteome</keyword>
<feature type="compositionally biased region" description="Polar residues" evidence="5">
    <location>
        <begin position="1"/>
        <end position="24"/>
    </location>
</feature>
<feature type="domain" description="Ubiquitin-like protease family profile" evidence="6">
    <location>
        <begin position="233"/>
        <end position="403"/>
    </location>
</feature>
<evidence type="ECO:0000256" key="1">
    <source>
        <dbReference type="ARBA" id="ARBA00005234"/>
    </source>
</evidence>
<dbReference type="PANTHER" id="PTHR12606">
    <property type="entry name" value="SENTRIN/SUMO-SPECIFIC PROTEASE"/>
    <property type="match status" value="1"/>
</dbReference>
<proteinExistence type="inferred from homology"/>
<evidence type="ECO:0000313" key="7">
    <source>
        <dbReference type="EMBL" id="GMN44843.1"/>
    </source>
</evidence>
<dbReference type="PROSITE" id="PS50600">
    <property type="entry name" value="ULP_PROTEASE"/>
    <property type="match status" value="1"/>
</dbReference>
<dbReference type="GO" id="GO:0005634">
    <property type="term" value="C:nucleus"/>
    <property type="evidence" value="ECO:0007669"/>
    <property type="project" value="TreeGrafter"/>
</dbReference>
<keyword evidence="3" id="KW-0378">Hydrolase</keyword>
<accession>A0AA88D3N4</accession>
<dbReference type="InterPro" id="IPR038765">
    <property type="entry name" value="Papain-like_cys_pep_sf"/>
</dbReference>
<dbReference type="PANTHER" id="PTHR12606:SF141">
    <property type="entry name" value="GH15225P-RELATED"/>
    <property type="match status" value="1"/>
</dbReference>
<dbReference type="InterPro" id="IPR003653">
    <property type="entry name" value="Peptidase_C48_C"/>
</dbReference>
<evidence type="ECO:0000256" key="2">
    <source>
        <dbReference type="ARBA" id="ARBA00022670"/>
    </source>
</evidence>
<dbReference type="AlphaFoldDB" id="A0AA88D3N4"/>
<evidence type="ECO:0000256" key="3">
    <source>
        <dbReference type="ARBA" id="ARBA00022801"/>
    </source>
</evidence>
<comment type="similarity">
    <text evidence="1">Belongs to the peptidase C48 family.</text>
</comment>
<reference evidence="7" key="1">
    <citation type="submission" date="2023-07" db="EMBL/GenBank/DDBJ databases">
        <title>draft genome sequence of fig (Ficus carica).</title>
        <authorList>
            <person name="Takahashi T."/>
            <person name="Nishimura K."/>
        </authorList>
    </citation>
    <scope>NUCLEOTIDE SEQUENCE</scope>
</reference>
<protein>
    <recommendedName>
        <fullName evidence="6">Ubiquitin-like protease family profile domain-containing protein</fullName>
    </recommendedName>
</protein>
<organism evidence="7 8">
    <name type="scientific">Ficus carica</name>
    <name type="common">Common fig</name>
    <dbReference type="NCBI Taxonomy" id="3494"/>
    <lineage>
        <taxon>Eukaryota</taxon>
        <taxon>Viridiplantae</taxon>
        <taxon>Streptophyta</taxon>
        <taxon>Embryophyta</taxon>
        <taxon>Tracheophyta</taxon>
        <taxon>Spermatophyta</taxon>
        <taxon>Magnoliopsida</taxon>
        <taxon>eudicotyledons</taxon>
        <taxon>Gunneridae</taxon>
        <taxon>Pentapetalae</taxon>
        <taxon>rosids</taxon>
        <taxon>fabids</taxon>
        <taxon>Rosales</taxon>
        <taxon>Moraceae</taxon>
        <taxon>Ficeae</taxon>
        <taxon>Ficus</taxon>
    </lineage>
</organism>
<sequence>MLTDNMSQQGQGKAQPGTPVTSRQPMDFPTNELDALKTTSDDIATSLQDEVLIDSSIGATADIGVQAAMEFLTGETVIVSHQHVEEVSNKEKLEAILQGNVGERMVQSDPLDEIKEESMPHPEKGKKEDKDDKIISGQDVVQPVPKKKRARLSRLGQRPTGSKTDIGSPVRKPSQSICALPLSLADEPPALMLEEFREWINKGALKKTPPGKRHPRYNAKHDPLDKSHDLGIMEVEKKSWYYELAISPVWLWDELYLQYIGFVLCMKHIDVAFYYLRKKIKQYPNLEQRKNGKTWFDVNTLLIPVNMAVLKHWVLVKLELTDWTMEVYDSLEHEGPHNEKVREGVEGLSMFIPLLAAQIGLFEFKPREPPGMHPIPVTIMKDIPKQGNGGDCGMFTIKFAECLIEGRDVRYWVIHGRMQLFREWLTCYLWAHAKRKLAGAYKSDDEPDMD</sequence>
<dbReference type="Proteomes" id="UP001187192">
    <property type="component" value="Unassembled WGS sequence"/>
</dbReference>
<keyword evidence="4" id="KW-0788">Thiol protease</keyword>
<feature type="region of interest" description="Disordered" evidence="5">
    <location>
        <begin position="113"/>
        <end position="172"/>
    </location>
</feature>
<dbReference type="GO" id="GO:0016926">
    <property type="term" value="P:protein desumoylation"/>
    <property type="evidence" value="ECO:0007669"/>
    <property type="project" value="TreeGrafter"/>
</dbReference>
<gene>
    <name evidence="7" type="ORF">TIFTF001_014034</name>
</gene>
<keyword evidence="2" id="KW-0645">Protease</keyword>
<evidence type="ECO:0000259" key="6">
    <source>
        <dbReference type="PROSITE" id="PS50600"/>
    </source>
</evidence>
<comment type="caution">
    <text evidence="7">The sequence shown here is derived from an EMBL/GenBank/DDBJ whole genome shotgun (WGS) entry which is preliminary data.</text>
</comment>
<dbReference type="EMBL" id="BTGU01000019">
    <property type="protein sequence ID" value="GMN44843.1"/>
    <property type="molecule type" value="Genomic_DNA"/>
</dbReference>
<dbReference type="Pfam" id="PF02902">
    <property type="entry name" value="Peptidase_C48"/>
    <property type="match status" value="1"/>
</dbReference>
<feature type="region of interest" description="Disordered" evidence="5">
    <location>
        <begin position="1"/>
        <end position="30"/>
    </location>
</feature>
<dbReference type="Gene3D" id="3.40.395.10">
    <property type="entry name" value="Adenoviral Proteinase, Chain A"/>
    <property type="match status" value="1"/>
</dbReference>
<dbReference type="GO" id="GO:0006508">
    <property type="term" value="P:proteolysis"/>
    <property type="evidence" value="ECO:0007669"/>
    <property type="project" value="UniProtKB-KW"/>
</dbReference>
<name>A0AA88D3N4_FICCA</name>